<keyword evidence="1" id="KW-0812">Transmembrane</keyword>
<keyword evidence="1" id="KW-0472">Membrane</keyword>
<dbReference type="Proteomes" id="UP000824281">
    <property type="component" value="Chromosome"/>
</dbReference>
<keyword evidence="3" id="KW-1185">Reference proteome</keyword>
<evidence type="ECO:0000313" key="2">
    <source>
        <dbReference type="EMBL" id="QZD88608.1"/>
    </source>
</evidence>
<organism evidence="2 3">
    <name type="scientific">Qipengyuania aurantiaca</name>
    <dbReference type="NCBI Taxonomy" id="2867233"/>
    <lineage>
        <taxon>Bacteria</taxon>
        <taxon>Pseudomonadati</taxon>
        <taxon>Pseudomonadota</taxon>
        <taxon>Alphaproteobacteria</taxon>
        <taxon>Sphingomonadales</taxon>
        <taxon>Erythrobacteraceae</taxon>
        <taxon>Qipengyuania</taxon>
    </lineage>
</organism>
<evidence type="ECO:0008006" key="4">
    <source>
        <dbReference type="Google" id="ProtNLM"/>
    </source>
</evidence>
<sequence length="174" mass="19457">MSKTDYTSIGAAHRNEAEKNFKRAVATGAALLLAHSLDIQPAEMDAAGLKLKIEDAAILYGAIAMVFVHYASQALRHAETATALFPLRIDAMKIRNTLKIYKKVYLSEKRNRGKPVNYKNIKSSARWGLNFSAFLLLPYYIGVTVITVVSIPFSIFDIYKMLKVLGPQFLEIFI</sequence>
<proteinExistence type="predicted"/>
<evidence type="ECO:0000256" key="1">
    <source>
        <dbReference type="SAM" id="Phobius"/>
    </source>
</evidence>
<reference evidence="2 3" key="1">
    <citation type="submission" date="2021-08" db="EMBL/GenBank/DDBJ databases">
        <title>Comparative Genomics Analysis of the Genus Qipengyuania Reveals Extensive Genetic Diversity and Metabolic Versatility, Including the Description of Fifteen Novel Species.</title>
        <authorList>
            <person name="Liu Y."/>
        </authorList>
    </citation>
    <scope>NUCLEOTIDE SEQUENCE [LARGE SCALE GENOMIC DNA]</scope>
    <source>
        <strain evidence="2 3">1NDH13</strain>
    </source>
</reference>
<keyword evidence="1" id="KW-1133">Transmembrane helix</keyword>
<gene>
    <name evidence="2" type="ORF">K3148_06905</name>
</gene>
<name>A0ABX8ZN60_9SPHN</name>
<dbReference type="RefSeq" id="WP_221424139.1">
    <property type="nucleotide sequence ID" value="NZ_CP081295.1"/>
</dbReference>
<dbReference type="EMBL" id="CP081295">
    <property type="protein sequence ID" value="QZD88608.1"/>
    <property type="molecule type" value="Genomic_DNA"/>
</dbReference>
<feature type="transmembrane region" description="Helical" evidence="1">
    <location>
        <begin position="137"/>
        <end position="159"/>
    </location>
</feature>
<accession>A0ABX8ZN60</accession>
<evidence type="ECO:0000313" key="3">
    <source>
        <dbReference type="Proteomes" id="UP000824281"/>
    </source>
</evidence>
<protein>
    <recommendedName>
        <fullName evidence="4">SMODS and SLOG-associating 2TM effector domain-containing protein</fullName>
    </recommendedName>
</protein>